<dbReference type="AlphaFoldDB" id="V4HS80"/>
<evidence type="ECO:0000313" key="1">
    <source>
        <dbReference type="EMBL" id="ESP92648.1"/>
    </source>
</evidence>
<reference evidence="1 2" key="1">
    <citation type="submission" date="2013-07" db="EMBL/GenBank/DDBJ databases">
        <title>Draft genome sequence of Pseudoalteromonas luteoviolacea 2ta16.</title>
        <authorList>
            <person name="Allen E.E."/>
            <person name="Azam F."/>
            <person name="Podell S."/>
        </authorList>
    </citation>
    <scope>NUCLEOTIDE SEQUENCE [LARGE SCALE GENOMIC DNA]</scope>
    <source>
        <strain evidence="1 2">2ta16</strain>
    </source>
</reference>
<sequence>MGDYIEVASQQRSHVFSPLDIHSTHFMAINKSVISP</sequence>
<dbReference type="Proteomes" id="UP000017820">
    <property type="component" value="Unassembled WGS sequence"/>
</dbReference>
<dbReference type="EMBL" id="AUSV01000044">
    <property type="protein sequence ID" value="ESP92648.1"/>
    <property type="molecule type" value="Genomic_DNA"/>
</dbReference>
<gene>
    <name evidence="1" type="ORF">PL2TA16_03846</name>
</gene>
<name>V4HS80_PSEL2</name>
<protein>
    <submittedName>
        <fullName evidence="1">Uncharacterized protein</fullName>
    </submittedName>
</protein>
<proteinExistence type="predicted"/>
<accession>V4HS80</accession>
<evidence type="ECO:0000313" key="2">
    <source>
        <dbReference type="Proteomes" id="UP000017820"/>
    </source>
</evidence>
<organism evidence="1 2">
    <name type="scientific">Pseudoalteromonas luteoviolacea (strain 2ta16)</name>
    <dbReference type="NCBI Taxonomy" id="1353533"/>
    <lineage>
        <taxon>Bacteria</taxon>
        <taxon>Pseudomonadati</taxon>
        <taxon>Pseudomonadota</taxon>
        <taxon>Gammaproteobacteria</taxon>
        <taxon>Alteromonadales</taxon>
        <taxon>Pseudoalteromonadaceae</taxon>
        <taxon>Pseudoalteromonas</taxon>
    </lineage>
</organism>
<comment type="caution">
    <text evidence="1">The sequence shown here is derived from an EMBL/GenBank/DDBJ whole genome shotgun (WGS) entry which is preliminary data.</text>
</comment>